<proteinExistence type="predicted"/>
<name>A0ABC8U887_9AQUA</name>
<evidence type="ECO:0000313" key="2">
    <source>
        <dbReference type="Proteomes" id="UP001642360"/>
    </source>
</evidence>
<dbReference type="Gene3D" id="3.80.10.10">
    <property type="entry name" value="Ribonuclease Inhibitor"/>
    <property type="match status" value="1"/>
</dbReference>
<protein>
    <submittedName>
        <fullName evidence="1">Uncharacterized protein</fullName>
    </submittedName>
</protein>
<dbReference type="EMBL" id="CAUOFW020007135">
    <property type="protein sequence ID" value="CAK9177716.1"/>
    <property type="molecule type" value="Genomic_DNA"/>
</dbReference>
<accession>A0ABC8U887</accession>
<evidence type="ECO:0000313" key="1">
    <source>
        <dbReference type="EMBL" id="CAK9177716.1"/>
    </source>
</evidence>
<dbReference type="AlphaFoldDB" id="A0ABC8U887"/>
<keyword evidence="2" id="KW-1185">Reference proteome</keyword>
<organism evidence="1 2">
    <name type="scientific">Ilex paraguariensis</name>
    <name type="common">yerba mate</name>
    <dbReference type="NCBI Taxonomy" id="185542"/>
    <lineage>
        <taxon>Eukaryota</taxon>
        <taxon>Viridiplantae</taxon>
        <taxon>Streptophyta</taxon>
        <taxon>Embryophyta</taxon>
        <taxon>Tracheophyta</taxon>
        <taxon>Spermatophyta</taxon>
        <taxon>Magnoliopsida</taxon>
        <taxon>eudicotyledons</taxon>
        <taxon>Gunneridae</taxon>
        <taxon>Pentapetalae</taxon>
        <taxon>asterids</taxon>
        <taxon>campanulids</taxon>
        <taxon>Aquifoliales</taxon>
        <taxon>Aquifoliaceae</taxon>
        <taxon>Ilex</taxon>
    </lineage>
</organism>
<dbReference type="Proteomes" id="UP001642360">
    <property type="component" value="Unassembled WGS sequence"/>
</dbReference>
<dbReference type="InterPro" id="IPR032675">
    <property type="entry name" value="LRR_dom_sf"/>
</dbReference>
<gene>
    <name evidence="1" type="ORF">ILEXP_LOCUS47636</name>
</gene>
<feature type="non-terminal residue" evidence="1">
    <location>
        <position position="1"/>
    </location>
</feature>
<comment type="caution">
    <text evidence="1">The sequence shown here is derived from an EMBL/GenBank/DDBJ whole genome shotgun (WGS) entry which is preliminary data.</text>
</comment>
<reference evidence="1 2" key="1">
    <citation type="submission" date="2024-02" db="EMBL/GenBank/DDBJ databases">
        <authorList>
            <person name="Vignale AGUSTIN F."/>
            <person name="Sosa J E."/>
            <person name="Modenutti C."/>
        </authorList>
    </citation>
    <scope>NUCLEOTIDE SEQUENCE [LARGE SCALE GENOMIC DNA]</scope>
</reference>
<sequence length="131" mass="14055">SEYSAECCCCWNCVLKCCCSRSCPGKAGDEGLMMCCFCIDCWAAVAKLLMQSCWTAAVFISVELLMAVLRTLKDQWQNTPPSRGKTDDACGTPWEGVTCENSTVTGLVLSTMGLVSELTGDIGGLTELKSL</sequence>